<dbReference type="EMBL" id="ML121566">
    <property type="protein sequence ID" value="RPB20903.1"/>
    <property type="molecule type" value="Genomic_DNA"/>
</dbReference>
<dbReference type="GO" id="GO:0003676">
    <property type="term" value="F:nucleic acid binding"/>
    <property type="evidence" value="ECO:0007669"/>
    <property type="project" value="InterPro"/>
</dbReference>
<dbReference type="InterPro" id="IPR040025">
    <property type="entry name" value="Znf622/Rei1/Reh1"/>
</dbReference>
<dbReference type="SMART" id="SM00451">
    <property type="entry name" value="ZnF_U1"/>
    <property type="match status" value="2"/>
</dbReference>
<dbReference type="InParanoid" id="A0A3N4LDE9"/>
<evidence type="ECO:0000259" key="10">
    <source>
        <dbReference type="PROSITE" id="PS00028"/>
    </source>
</evidence>
<feature type="region of interest" description="Disordered" evidence="9">
    <location>
        <begin position="491"/>
        <end position="521"/>
    </location>
</feature>
<accession>A0A3N4LDE9</accession>
<gene>
    <name evidence="11" type="ORF">L211DRAFT_489054</name>
</gene>
<dbReference type="Pfam" id="PF12756">
    <property type="entry name" value="zf-C2H2_2"/>
    <property type="match status" value="1"/>
</dbReference>
<proteinExistence type="inferred from homology"/>
<evidence type="ECO:0000256" key="9">
    <source>
        <dbReference type="SAM" id="MobiDB-lite"/>
    </source>
</evidence>
<dbReference type="OrthoDB" id="19329at2759"/>
<dbReference type="InterPro" id="IPR036236">
    <property type="entry name" value="Znf_C2H2_sf"/>
</dbReference>
<feature type="domain" description="C2H2-type" evidence="10">
    <location>
        <begin position="28"/>
        <end position="50"/>
    </location>
</feature>
<keyword evidence="2" id="KW-0963">Cytoplasm</keyword>
<dbReference type="SUPFAM" id="SSF57667">
    <property type="entry name" value="beta-beta-alpha zinc fingers"/>
    <property type="match status" value="3"/>
</dbReference>
<feature type="compositionally biased region" description="Basic residues" evidence="9">
    <location>
        <begin position="413"/>
        <end position="437"/>
    </location>
</feature>
<feature type="region of interest" description="Disordered" evidence="9">
    <location>
        <begin position="328"/>
        <end position="437"/>
    </location>
</feature>
<dbReference type="FunCoup" id="A0A3N4LDE9">
    <property type="interactions" value="915"/>
</dbReference>
<evidence type="ECO:0000256" key="1">
    <source>
        <dbReference type="ARBA" id="ARBA00004496"/>
    </source>
</evidence>
<feature type="compositionally biased region" description="Acidic residues" evidence="9">
    <location>
        <begin position="330"/>
        <end position="339"/>
    </location>
</feature>
<keyword evidence="5" id="KW-0677">Repeat</keyword>
<dbReference type="GO" id="GO:0008270">
    <property type="term" value="F:zinc ion binding"/>
    <property type="evidence" value="ECO:0007669"/>
    <property type="project" value="UniProtKB-KW"/>
</dbReference>
<dbReference type="SMART" id="SM00355">
    <property type="entry name" value="ZnF_C2H2"/>
    <property type="match status" value="4"/>
</dbReference>
<comment type="subcellular location">
    <subcellularLocation>
        <location evidence="1">Cytoplasm</location>
    </subcellularLocation>
</comment>
<feature type="compositionally biased region" description="Basic and acidic residues" evidence="9">
    <location>
        <begin position="357"/>
        <end position="375"/>
    </location>
</feature>
<feature type="compositionally biased region" description="Acidic residues" evidence="9">
    <location>
        <begin position="494"/>
        <end position="504"/>
    </location>
</feature>
<dbReference type="PROSITE" id="PS00028">
    <property type="entry name" value="ZINC_FINGER_C2H2_1"/>
    <property type="match status" value="2"/>
</dbReference>
<keyword evidence="3" id="KW-0690">Ribosome biogenesis</keyword>
<reference evidence="11 12" key="1">
    <citation type="journal article" date="2018" name="Nat. Ecol. Evol.">
        <title>Pezizomycetes genomes reveal the molecular basis of ectomycorrhizal truffle lifestyle.</title>
        <authorList>
            <person name="Murat C."/>
            <person name="Payen T."/>
            <person name="Noel B."/>
            <person name="Kuo A."/>
            <person name="Morin E."/>
            <person name="Chen J."/>
            <person name="Kohler A."/>
            <person name="Krizsan K."/>
            <person name="Balestrini R."/>
            <person name="Da Silva C."/>
            <person name="Montanini B."/>
            <person name="Hainaut M."/>
            <person name="Levati E."/>
            <person name="Barry K.W."/>
            <person name="Belfiori B."/>
            <person name="Cichocki N."/>
            <person name="Clum A."/>
            <person name="Dockter R.B."/>
            <person name="Fauchery L."/>
            <person name="Guy J."/>
            <person name="Iotti M."/>
            <person name="Le Tacon F."/>
            <person name="Lindquist E.A."/>
            <person name="Lipzen A."/>
            <person name="Malagnac F."/>
            <person name="Mello A."/>
            <person name="Molinier V."/>
            <person name="Miyauchi S."/>
            <person name="Poulain J."/>
            <person name="Riccioni C."/>
            <person name="Rubini A."/>
            <person name="Sitrit Y."/>
            <person name="Splivallo R."/>
            <person name="Traeger S."/>
            <person name="Wang M."/>
            <person name="Zifcakova L."/>
            <person name="Wipf D."/>
            <person name="Zambonelli A."/>
            <person name="Paolocci F."/>
            <person name="Nowrousian M."/>
            <person name="Ottonello S."/>
            <person name="Baldrian P."/>
            <person name="Spatafora J.W."/>
            <person name="Henrissat B."/>
            <person name="Nagy L.G."/>
            <person name="Aury J.M."/>
            <person name="Wincker P."/>
            <person name="Grigoriev I.V."/>
            <person name="Bonfante P."/>
            <person name="Martin F.M."/>
        </authorList>
    </citation>
    <scope>NUCLEOTIDE SEQUENCE [LARGE SCALE GENOMIC DNA]</scope>
    <source>
        <strain evidence="11 12">ATCC MYA-4762</strain>
    </source>
</reference>
<feature type="domain" description="C2H2-type" evidence="10">
    <location>
        <begin position="93"/>
        <end position="115"/>
    </location>
</feature>
<evidence type="ECO:0000256" key="7">
    <source>
        <dbReference type="ARBA" id="ARBA00022833"/>
    </source>
</evidence>
<dbReference type="PANTHER" id="PTHR13182">
    <property type="entry name" value="ZINC FINGER PROTEIN 622"/>
    <property type="match status" value="1"/>
</dbReference>
<keyword evidence="6" id="KW-0863">Zinc-finger</keyword>
<comment type="similarity">
    <text evidence="8">Belongs to the REI1 family.</text>
</comment>
<feature type="compositionally biased region" description="Polar residues" evidence="9">
    <location>
        <begin position="380"/>
        <end position="389"/>
    </location>
</feature>
<dbReference type="GO" id="GO:0030687">
    <property type="term" value="C:preribosome, large subunit precursor"/>
    <property type="evidence" value="ECO:0007669"/>
    <property type="project" value="TreeGrafter"/>
</dbReference>
<evidence type="ECO:0000256" key="3">
    <source>
        <dbReference type="ARBA" id="ARBA00022517"/>
    </source>
</evidence>
<evidence type="ECO:0000256" key="2">
    <source>
        <dbReference type="ARBA" id="ARBA00022490"/>
    </source>
</evidence>
<evidence type="ECO:0000256" key="4">
    <source>
        <dbReference type="ARBA" id="ARBA00022723"/>
    </source>
</evidence>
<keyword evidence="12" id="KW-1185">Reference proteome</keyword>
<keyword evidence="7" id="KW-0862">Zinc</keyword>
<evidence type="ECO:0000256" key="8">
    <source>
        <dbReference type="ARBA" id="ARBA00034126"/>
    </source>
</evidence>
<dbReference type="GO" id="GO:0042273">
    <property type="term" value="P:ribosomal large subunit biogenesis"/>
    <property type="evidence" value="ECO:0007669"/>
    <property type="project" value="TreeGrafter"/>
</dbReference>
<dbReference type="STRING" id="1051890.A0A3N4LDE9"/>
<protein>
    <recommendedName>
        <fullName evidence="10">C2H2-type domain-containing protein</fullName>
    </recommendedName>
</protein>
<dbReference type="Proteomes" id="UP000267821">
    <property type="component" value="Unassembled WGS sequence"/>
</dbReference>
<dbReference type="AlphaFoldDB" id="A0A3N4LDE9"/>
<evidence type="ECO:0000256" key="5">
    <source>
        <dbReference type="ARBA" id="ARBA00022737"/>
    </source>
</evidence>
<dbReference type="InterPro" id="IPR013087">
    <property type="entry name" value="Znf_C2H2_type"/>
</dbReference>
<evidence type="ECO:0000313" key="12">
    <source>
        <dbReference type="Proteomes" id="UP000267821"/>
    </source>
</evidence>
<dbReference type="PANTHER" id="PTHR13182:SF8">
    <property type="entry name" value="CYTOPLASMIC 60S SUBUNIT BIOGENESIS FACTOR ZNF622"/>
    <property type="match status" value="1"/>
</dbReference>
<keyword evidence="4" id="KW-0479">Metal-binding</keyword>
<evidence type="ECO:0000313" key="11">
    <source>
        <dbReference type="EMBL" id="RPB20903.1"/>
    </source>
</evidence>
<name>A0A3N4LDE9_9PEZI</name>
<dbReference type="InterPro" id="IPR003604">
    <property type="entry name" value="Matrin/U1-like-C_Znf_C2H2"/>
</dbReference>
<organism evidence="11 12">
    <name type="scientific">Terfezia boudieri ATCC MYA-4762</name>
    <dbReference type="NCBI Taxonomy" id="1051890"/>
    <lineage>
        <taxon>Eukaryota</taxon>
        <taxon>Fungi</taxon>
        <taxon>Dikarya</taxon>
        <taxon>Ascomycota</taxon>
        <taxon>Pezizomycotina</taxon>
        <taxon>Pezizomycetes</taxon>
        <taxon>Pezizales</taxon>
        <taxon>Pezizaceae</taxon>
        <taxon>Terfezia</taxon>
    </lineage>
</organism>
<dbReference type="GO" id="GO:0005737">
    <property type="term" value="C:cytoplasm"/>
    <property type="evidence" value="ECO:0007669"/>
    <property type="project" value="UniProtKB-SubCell"/>
</dbReference>
<evidence type="ECO:0000256" key="6">
    <source>
        <dbReference type="ARBA" id="ARBA00022771"/>
    </source>
</evidence>
<dbReference type="InterPro" id="IPR041661">
    <property type="entry name" value="ZN622/Rei1/Reh1_Znf-C2H2"/>
</dbReference>
<sequence>MTSVLSPNAVVGTPPTAAALLSSHPFTCNTCQVAFRSSEQQRTHMHTDWHRYNLKRRITSLPPLASEVFAEKVLHIQATNRIERERATFSKECNTCSKTYFSENAYSNHLGSLKHRQNVAAERLGIKPRKELVGGDKDETGSVISSTFSLGTAEGEESESRKVVMGVMGKVEESEEETKEAQREFVEMVRGMKVSEENVSAVKGKGKEVQVAETEDQEDEPTPLPLEECLFCNYASPTLQLNVSHMSKAHGLFIPEQNYLVDLPGLIRYLGEKVAILHECLYCGKMKGGLEGVRTHMRDVGHCKIAFETEDEQVEVGEFYDFRSTYEGIDASDSEDDEEKEVKPHRRRSSGGIRSNKKAEAEFRAENGDAAREDDAGWETDSSASSLDSTELCAVPLAHNTHSGGSSQDGKDGHHHHNAHPHVHHAHGPAHHHVHHHSAVYHTEYELHLPSGRTAGHRSLARYYRQNLSHPLSERLASQPARRLLQDLCPTQGEEGDEDLDVEEVNSFSQPEEGGDTSKELTRRERRDLFFGRMSEEERAVALGAEAARRQERGLGGTARGELGMIGVSEQKRRMVRGEERKARREERRERCRAGWKVDRVGNMQKHYRDALLQ</sequence>